<dbReference type="EMBL" id="LBXO01000008">
    <property type="protein sequence ID" value="KKR33448.1"/>
    <property type="molecule type" value="Genomic_DNA"/>
</dbReference>
<protein>
    <recommendedName>
        <fullName evidence="4 5">Large ribosomal subunit protein uL10</fullName>
    </recommendedName>
</protein>
<keyword evidence="3 5" id="KW-0687">Ribonucleoprotein</keyword>
<evidence type="ECO:0000256" key="1">
    <source>
        <dbReference type="ARBA" id="ARBA00008889"/>
    </source>
</evidence>
<dbReference type="GO" id="GO:0006412">
    <property type="term" value="P:translation"/>
    <property type="evidence" value="ECO:0007669"/>
    <property type="project" value="UniProtKB-UniRule"/>
</dbReference>
<evidence type="ECO:0000313" key="6">
    <source>
        <dbReference type="EMBL" id="KKR33448.1"/>
    </source>
</evidence>
<dbReference type="CDD" id="cd05797">
    <property type="entry name" value="Ribosomal_L10"/>
    <property type="match status" value="1"/>
</dbReference>
<evidence type="ECO:0000313" key="7">
    <source>
        <dbReference type="Proteomes" id="UP000034137"/>
    </source>
</evidence>
<dbReference type="NCBIfam" id="NF000955">
    <property type="entry name" value="PRK00099.1-1"/>
    <property type="match status" value="1"/>
</dbReference>
<evidence type="ECO:0000256" key="5">
    <source>
        <dbReference type="HAMAP-Rule" id="MF_00362"/>
    </source>
</evidence>
<proteinExistence type="inferred from homology"/>
<keyword evidence="5" id="KW-0699">rRNA-binding</keyword>
<dbReference type="InterPro" id="IPR001790">
    <property type="entry name" value="Ribosomal_uL10"/>
</dbReference>
<gene>
    <name evidence="5" type="primary">rplJ</name>
    <name evidence="6" type="ORF">UT64_C0008G0003</name>
</gene>
<dbReference type="InterPro" id="IPR022973">
    <property type="entry name" value="Ribosomal_uL10_bac"/>
</dbReference>
<dbReference type="SUPFAM" id="SSF160369">
    <property type="entry name" value="Ribosomal protein L10-like"/>
    <property type="match status" value="1"/>
</dbReference>
<dbReference type="HAMAP" id="MF_00362">
    <property type="entry name" value="Ribosomal_uL10"/>
    <property type="match status" value="1"/>
</dbReference>
<evidence type="ECO:0000256" key="2">
    <source>
        <dbReference type="ARBA" id="ARBA00022980"/>
    </source>
</evidence>
<dbReference type="InterPro" id="IPR047865">
    <property type="entry name" value="Ribosomal_uL10_bac_type"/>
</dbReference>
<dbReference type="InterPro" id="IPR043141">
    <property type="entry name" value="Ribosomal_uL10-like_sf"/>
</dbReference>
<dbReference type="Gene3D" id="3.30.70.1730">
    <property type="match status" value="1"/>
</dbReference>
<dbReference type="PANTHER" id="PTHR11560">
    <property type="entry name" value="39S RIBOSOMAL PROTEIN L10, MITOCHONDRIAL"/>
    <property type="match status" value="1"/>
</dbReference>
<dbReference type="GO" id="GO:0005840">
    <property type="term" value="C:ribosome"/>
    <property type="evidence" value="ECO:0007669"/>
    <property type="project" value="UniProtKB-KW"/>
</dbReference>
<accession>A0A0G0PZV0</accession>
<name>A0A0G0PZV0_9BACT</name>
<dbReference type="Gene3D" id="6.10.250.290">
    <property type="match status" value="1"/>
</dbReference>
<keyword evidence="2 5" id="KW-0689">Ribosomal protein</keyword>
<organism evidence="6 7">
    <name type="scientific">Candidatus Falkowbacteria bacterium GW2011_GWF2_39_8</name>
    <dbReference type="NCBI Taxonomy" id="1618642"/>
    <lineage>
        <taxon>Bacteria</taxon>
        <taxon>Candidatus Falkowiibacteriota</taxon>
    </lineage>
</organism>
<comment type="caution">
    <text evidence="6">The sequence shown here is derived from an EMBL/GenBank/DDBJ whole genome shotgun (WGS) entry which is preliminary data.</text>
</comment>
<comment type="subunit">
    <text evidence="5">Part of the ribosomal stalk of the 50S ribosomal subunit. The N-terminus interacts with L11 and the large rRNA to form the base of the stalk. The C-terminus forms an elongated spine to which L12 dimers bind in a sequential fashion forming a multimeric L10(L12)X complex.</text>
</comment>
<dbReference type="Proteomes" id="UP000034137">
    <property type="component" value="Unassembled WGS sequence"/>
</dbReference>
<keyword evidence="5" id="KW-0694">RNA-binding</keyword>
<reference evidence="6 7" key="1">
    <citation type="journal article" date="2015" name="Nature">
        <title>rRNA introns, odd ribosomes, and small enigmatic genomes across a large radiation of phyla.</title>
        <authorList>
            <person name="Brown C.T."/>
            <person name="Hug L.A."/>
            <person name="Thomas B.C."/>
            <person name="Sharon I."/>
            <person name="Castelle C.J."/>
            <person name="Singh A."/>
            <person name="Wilkins M.J."/>
            <person name="Williams K.H."/>
            <person name="Banfield J.F."/>
        </authorList>
    </citation>
    <scope>NUCLEOTIDE SEQUENCE [LARGE SCALE GENOMIC DNA]</scope>
</reference>
<comment type="function">
    <text evidence="5">Forms part of the ribosomal stalk, playing a central role in the interaction of the ribosome with GTP-bound translation factors.</text>
</comment>
<dbReference type="GO" id="GO:1990904">
    <property type="term" value="C:ribonucleoprotein complex"/>
    <property type="evidence" value="ECO:0007669"/>
    <property type="project" value="UniProtKB-KW"/>
</dbReference>
<evidence type="ECO:0000256" key="3">
    <source>
        <dbReference type="ARBA" id="ARBA00023274"/>
    </source>
</evidence>
<evidence type="ECO:0000256" key="4">
    <source>
        <dbReference type="ARBA" id="ARBA00035202"/>
    </source>
</evidence>
<dbReference type="AlphaFoldDB" id="A0A0G0PZV0"/>
<sequence length="173" mass="19155">MPKSRAQKAHILKDLGIKVDDAKSIIFAKISGLGVKDNEMLRKQLRAEKSEFVVAKKTLIDLALSKKVENFDPKKLEGQIAAIFSYEDEVVPAKVLAKFKKEFEGKIDFAGGVLDNKFIFAEQAMELAKMPSKQELYAKLVGSINAPVSGFVNALAGNLRNLVYVLKAIEEKK</sequence>
<comment type="similarity">
    <text evidence="1 5">Belongs to the universal ribosomal protein uL10 family.</text>
</comment>
<dbReference type="GO" id="GO:0070180">
    <property type="term" value="F:large ribosomal subunit rRNA binding"/>
    <property type="evidence" value="ECO:0007669"/>
    <property type="project" value="UniProtKB-UniRule"/>
</dbReference>
<dbReference type="Pfam" id="PF00466">
    <property type="entry name" value="Ribosomal_L10"/>
    <property type="match status" value="1"/>
</dbReference>